<dbReference type="Gene3D" id="3.30.559.30">
    <property type="entry name" value="Nonribosomal peptide synthetase, condensation domain"/>
    <property type="match status" value="1"/>
</dbReference>
<dbReference type="InterPro" id="IPR009081">
    <property type="entry name" value="PP-bd_ACP"/>
</dbReference>
<dbReference type="NCBIfam" id="TIGR01733">
    <property type="entry name" value="AA-adenyl-dom"/>
    <property type="match status" value="1"/>
</dbReference>
<dbReference type="GO" id="GO:0008610">
    <property type="term" value="P:lipid biosynthetic process"/>
    <property type="evidence" value="ECO:0007669"/>
    <property type="project" value="UniProtKB-ARBA"/>
</dbReference>
<gene>
    <name evidence="6" type="ORF">D5S18_26350</name>
</gene>
<dbReference type="GO" id="GO:0005737">
    <property type="term" value="C:cytoplasm"/>
    <property type="evidence" value="ECO:0007669"/>
    <property type="project" value="TreeGrafter"/>
</dbReference>
<protein>
    <submittedName>
        <fullName evidence="6">Amino acid adenylation domain-containing protein</fullName>
    </submittedName>
</protein>
<evidence type="ECO:0000313" key="7">
    <source>
        <dbReference type="Proteomes" id="UP000266677"/>
    </source>
</evidence>
<dbReference type="InterPro" id="IPR010071">
    <property type="entry name" value="AA_adenyl_dom"/>
</dbReference>
<dbReference type="GO" id="GO:0003824">
    <property type="term" value="F:catalytic activity"/>
    <property type="evidence" value="ECO:0007669"/>
    <property type="project" value="InterPro"/>
</dbReference>
<evidence type="ECO:0000313" key="6">
    <source>
        <dbReference type="EMBL" id="RJO70727.1"/>
    </source>
</evidence>
<dbReference type="Pfam" id="PF00501">
    <property type="entry name" value="AMP-binding"/>
    <property type="match status" value="1"/>
</dbReference>
<evidence type="ECO:0000256" key="3">
    <source>
        <dbReference type="ARBA" id="ARBA00022553"/>
    </source>
</evidence>
<dbReference type="GO" id="GO:0043041">
    <property type="term" value="P:amino acid activation for nonribosomal peptide biosynthetic process"/>
    <property type="evidence" value="ECO:0007669"/>
    <property type="project" value="TreeGrafter"/>
</dbReference>
<dbReference type="Gene3D" id="3.30.559.10">
    <property type="entry name" value="Chloramphenicol acetyltransferase-like domain"/>
    <property type="match status" value="1"/>
</dbReference>
<dbReference type="AlphaFoldDB" id="A0A3A4K7Q7"/>
<dbReference type="GO" id="GO:0031177">
    <property type="term" value="F:phosphopantetheine binding"/>
    <property type="evidence" value="ECO:0007669"/>
    <property type="project" value="InterPro"/>
</dbReference>
<feature type="domain" description="Carrier" evidence="5">
    <location>
        <begin position="1182"/>
        <end position="1257"/>
    </location>
</feature>
<dbReference type="SUPFAM" id="SSF52777">
    <property type="entry name" value="CoA-dependent acyltransferases"/>
    <property type="match status" value="2"/>
</dbReference>
<comment type="cofactor">
    <cofactor evidence="1">
        <name>pantetheine 4'-phosphate</name>
        <dbReference type="ChEBI" id="CHEBI:47942"/>
    </cofactor>
</comment>
<dbReference type="Pfam" id="PF13193">
    <property type="entry name" value="AMP-binding_C"/>
    <property type="match status" value="1"/>
</dbReference>
<dbReference type="UniPathway" id="UPA00011"/>
<dbReference type="InterPro" id="IPR042099">
    <property type="entry name" value="ANL_N_sf"/>
</dbReference>
<evidence type="ECO:0000256" key="1">
    <source>
        <dbReference type="ARBA" id="ARBA00001957"/>
    </source>
</evidence>
<sequence length="1259" mass="134779">MPTMTDEFFADLSGARAIGPTTVLERVVLIPDPTEYRTADCLVAFVALLSWCLCTDHSVLRIDDSAGGVNASRTLPLPLDGATAVADLHRLLAPEIPSTGAIRVRCLDRDAAVVPLGLSVAMSRSGRPDRVSLTVEGRHPHQGRLCDLAGNLATLLGRVRSHTGTLADLDPFDGTQLTAMKSRWQQANPVLPMITVPELIARHAHHRPEAPALTYRGDTISYRALWAEVSELANKLTDRGVRPGDKVAALLGPGPAGVRCFLATMLAGGCHVPVDRRMPQARRDHLLADSGAGYLLDPDAEEPVTETGAPHAPSDPDLAYQLYTSGTTGKPKGIGISHRNLTHLLANPELPLDLRPDDVWTLFHSYSFDFSVWEILGCLATGGRLVVLDAENVMDPSRLRVTLQREGVTVFCHTPSAFARIIAVDERDPLPLPRLRYVIFGGEKLEPPPLLSWRLHHPDVRLINMYGITEATIHATFHELSDEDLCEVRSPIGLPLPGTALYLVDPDTGRRLVPDGAVGEIWLGGTGIAAGYHNLPELTEQRFPTGVLGEDRLLRTGDLARRRLDGRLEYLARADDQFQWHGHRIEPGDIESALREHRLVANAAVVMSGRSGGLIAAFVVARAEADSTGPPTKQQLSEHLRTRLPQYMVPHVFHFVAALPLTDTGKLDRRGLIAIDESGGPDAVSHRPAVQRDRRESDAEQIPAAVARIPVEPLSAVQERIFIADRLAGVPNGYVETLAWRVGGGPIELAALRAALTALTERHRLLRTGFVVDRGRVRAVAGSAWEPAVRVIEVSEPPEFGATLSTPMVPASGRLLEAVVVRARGAEDVLVLHQHHLITDEGSLGPLMDDLDRCYRAARAGAPATQWPGAQYADLPPEPEPEAGALAAATESLAGVPISILPPVHAVAPDGRIAVEVPVARQVLRSACRTYGAPAHTLIAAALALALHRWLETPDITFGSVVSTHAEGAGAAIGPQFDLTVVRSHLGTVGDVVRSVRARIADALDGPPVPYHRLVAGIRSERGAAPYCEVLLSGYGSAAADIPLGAHRLTRLRVPAALRRQGHPIVVTAHDVGAPFDLDLCYQGERVSRAGAEALAACLRDALLTVVGAGEAPRTTEMVAAQQVPTVATILTAGPAAPANGAPRSVPAMLEFAAATAHSAPVVQSRFESAAPESRTGSRDPVRSADLADEIRRSWLDVLDATDLGLDDNFFDVGGDSAKLIAVHAELERLLGREVPIGVLFACPTIRELADHLEAEGPS</sequence>
<dbReference type="PANTHER" id="PTHR45527:SF1">
    <property type="entry name" value="FATTY ACID SYNTHASE"/>
    <property type="match status" value="1"/>
</dbReference>
<dbReference type="Pfam" id="PF00550">
    <property type="entry name" value="PP-binding"/>
    <property type="match status" value="1"/>
</dbReference>
<dbReference type="InterPro" id="IPR045851">
    <property type="entry name" value="AMP-bd_C_sf"/>
</dbReference>
<dbReference type="Pfam" id="PF00668">
    <property type="entry name" value="Condensation"/>
    <property type="match status" value="1"/>
</dbReference>
<feature type="region of interest" description="Disordered" evidence="4">
    <location>
        <begin position="678"/>
        <end position="697"/>
    </location>
</feature>
<evidence type="ECO:0000256" key="4">
    <source>
        <dbReference type="SAM" id="MobiDB-lite"/>
    </source>
</evidence>
<dbReference type="InterPro" id="IPR000873">
    <property type="entry name" value="AMP-dep_synth/lig_dom"/>
</dbReference>
<dbReference type="SMART" id="SM00823">
    <property type="entry name" value="PKS_PP"/>
    <property type="match status" value="1"/>
</dbReference>
<proteinExistence type="predicted"/>
<dbReference type="SUPFAM" id="SSF56801">
    <property type="entry name" value="Acetyl-CoA synthetase-like"/>
    <property type="match status" value="1"/>
</dbReference>
<keyword evidence="3" id="KW-0597">Phosphoprotein</keyword>
<dbReference type="PANTHER" id="PTHR45527">
    <property type="entry name" value="NONRIBOSOMAL PEPTIDE SYNTHETASE"/>
    <property type="match status" value="1"/>
</dbReference>
<keyword evidence="2" id="KW-0596">Phosphopantetheine</keyword>
<dbReference type="InterPro" id="IPR001242">
    <property type="entry name" value="Condensation_dom"/>
</dbReference>
<dbReference type="Gene3D" id="3.30.300.30">
    <property type="match status" value="1"/>
</dbReference>
<dbReference type="Gene3D" id="3.40.50.12780">
    <property type="entry name" value="N-terminal domain of ligase-like"/>
    <property type="match status" value="1"/>
</dbReference>
<dbReference type="SUPFAM" id="SSF47336">
    <property type="entry name" value="ACP-like"/>
    <property type="match status" value="1"/>
</dbReference>
<evidence type="ECO:0000259" key="5">
    <source>
        <dbReference type="PROSITE" id="PS50075"/>
    </source>
</evidence>
<dbReference type="Gene3D" id="1.10.1200.10">
    <property type="entry name" value="ACP-like"/>
    <property type="match status" value="1"/>
</dbReference>
<keyword evidence="7" id="KW-1185">Reference proteome</keyword>
<evidence type="ECO:0000256" key="2">
    <source>
        <dbReference type="ARBA" id="ARBA00022450"/>
    </source>
</evidence>
<dbReference type="InterPro" id="IPR020806">
    <property type="entry name" value="PKS_PP-bd"/>
</dbReference>
<comment type="caution">
    <text evidence="6">The sequence shown here is derived from an EMBL/GenBank/DDBJ whole genome shotgun (WGS) entry which is preliminary data.</text>
</comment>
<dbReference type="EMBL" id="QZFU01000036">
    <property type="protein sequence ID" value="RJO70727.1"/>
    <property type="molecule type" value="Genomic_DNA"/>
</dbReference>
<dbReference type="PROSITE" id="PS50075">
    <property type="entry name" value="CARRIER"/>
    <property type="match status" value="1"/>
</dbReference>
<organism evidence="6 7">
    <name type="scientific">Nocardia panacis</name>
    <dbReference type="NCBI Taxonomy" id="2340916"/>
    <lineage>
        <taxon>Bacteria</taxon>
        <taxon>Bacillati</taxon>
        <taxon>Actinomycetota</taxon>
        <taxon>Actinomycetes</taxon>
        <taxon>Mycobacteriales</taxon>
        <taxon>Nocardiaceae</taxon>
        <taxon>Nocardia</taxon>
    </lineage>
</organism>
<dbReference type="GO" id="GO:0044550">
    <property type="term" value="P:secondary metabolite biosynthetic process"/>
    <property type="evidence" value="ECO:0007669"/>
    <property type="project" value="TreeGrafter"/>
</dbReference>
<reference evidence="6 7" key="1">
    <citation type="submission" date="2018-09" db="EMBL/GenBank/DDBJ databases">
        <title>YIM PH21274 draft genome.</title>
        <authorList>
            <person name="Miao C."/>
        </authorList>
    </citation>
    <scope>NUCLEOTIDE SEQUENCE [LARGE SCALE GENOMIC DNA]</scope>
    <source>
        <strain evidence="6 7">YIM PH 21724</strain>
    </source>
</reference>
<dbReference type="InterPro" id="IPR025110">
    <property type="entry name" value="AMP-bd_C"/>
</dbReference>
<dbReference type="Proteomes" id="UP000266677">
    <property type="component" value="Unassembled WGS sequence"/>
</dbReference>
<dbReference type="InterPro" id="IPR023213">
    <property type="entry name" value="CAT-like_dom_sf"/>
</dbReference>
<name>A0A3A4K7Q7_9NOCA</name>
<dbReference type="InterPro" id="IPR036736">
    <property type="entry name" value="ACP-like_sf"/>
</dbReference>
<accession>A0A3A4K7Q7</accession>